<proteinExistence type="predicted"/>
<organism evidence="2 3">
    <name type="scientific">Thiomicrorhabdus heinhorstiae</name>
    <dbReference type="NCBI Taxonomy" id="2748010"/>
    <lineage>
        <taxon>Bacteria</taxon>
        <taxon>Pseudomonadati</taxon>
        <taxon>Pseudomonadota</taxon>
        <taxon>Gammaproteobacteria</taxon>
        <taxon>Thiotrichales</taxon>
        <taxon>Piscirickettsiaceae</taxon>
        <taxon>Thiomicrorhabdus</taxon>
    </lineage>
</organism>
<gene>
    <name evidence="2" type="ORF">H8792_011450</name>
</gene>
<sequence length="77" mass="8175">MRIFGAISLLIWITIAIAVAVMFDWLGSRDLVRAGLENALVAVEQLEKTGDQLQSLISDVKDSGGEAADEAQKATGS</sequence>
<evidence type="ECO:0000256" key="1">
    <source>
        <dbReference type="SAM" id="Phobius"/>
    </source>
</evidence>
<keyword evidence="3" id="KW-1185">Reference proteome</keyword>
<keyword evidence="1" id="KW-0812">Transmembrane</keyword>
<evidence type="ECO:0000313" key="3">
    <source>
        <dbReference type="Proteomes" id="UP001193680"/>
    </source>
</evidence>
<evidence type="ECO:0000313" key="2">
    <source>
        <dbReference type="EMBL" id="MBF6058960.1"/>
    </source>
</evidence>
<accession>A0ABS0BYT3</accession>
<dbReference type="RefSeq" id="WP_185979105.1">
    <property type="nucleotide sequence ID" value="NZ_JACBGI020000034.1"/>
</dbReference>
<name>A0ABS0BYT3_9GAMM</name>
<keyword evidence="1" id="KW-1133">Transmembrane helix</keyword>
<keyword evidence="1" id="KW-0472">Membrane</keyword>
<reference evidence="2 3" key="1">
    <citation type="submission" date="2020-11" db="EMBL/GenBank/DDBJ databases">
        <title>Sulfur oxidizing isolate from Hospital Hole Sinkhole.</title>
        <authorList>
            <person name="Scott K.M."/>
        </authorList>
    </citation>
    <scope>NUCLEOTIDE SEQUENCE [LARGE SCALE GENOMIC DNA]</scope>
    <source>
        <strain evidence="2 3">HH1</strain>
    </source>
</reference>
<feature type="transmembrane region" description="Helical" evidence="1">
    <location>
        <begin position="6"/>
        <end position="26"/>
    </location>
</feature>
<dbReference type="EMBL" id="JACBGI020000034">
    <property type="protein sequence ID" value="MBF6058960.1"/>
    <property type="molecule type" value="Genomic_DNA"/>
</dbReference>
<protein>
    <submittedName>
        <fullName evidence="2">Uncharacterized protein</fullName>
    </submittedName>
</protein>
<comment type="caution">
    <text evidence="2">The sequence shown here is derived from an EMBL/GenBank/DDBJ whole genome shotgun (WGS) entry which is preliminary data.</text>
</comment>
<dbReference type="Proteomes" id="UP001193680">
    <property type="component" value="Unassembled WGS sequence"/>
</dbReference>